<dbReference type="STRING" id="313594.PI23P_09635"/>
<gene>
    <name evidence="1" type="ORF">PI23P_09635</name>
</gene>
<evidence type="ECO:0000313" key="2">
    <source>
        <dbReference type="Proteomes" id="UP000003053"/>
    </source>
</evidence>
<sequence length="48" mass="5470">MKALQSKGVTINMETGELFTQIFRVDIPKPEIIDAFTKAIHEMATYLE</sequence>
<dbReference type="HOGENOM" id="CLU_3156160_0_0_10"/>
<proteinExistence type="predicted"/>
<accession>A4C0D6</accession>
<evidence type="ECO:0000313" key="1">
    <source>
        <dbReference type="EMBL" id="EAR12879.1"/>
    </source>
</evidence>
<dbReference type="EMBL" id="AAOG01000002">
    <property type="protein sequence ID" value="EAR12879.1"/>
    <property type="molecule type" value="Genomic_DNA"/>
</dbReference>
<protein>
    <submittedName>
        <fullName evidence="1">Uncharacterized protein</fullName>
    </submittedName>
</protein>
<comment type="caution">
    <text evidence="1">The sequence shown here is derived from an EMBL/GenBank/DDBJ whole genome shotgun (WGS) entry which is preliminary data.</text>
</comment>
<organism evidence="1 2">
    <name type="scientific">Polaribacter irgensii 23-P</name>
    <dbReference type="NCBI Taxonomy" id="313594"/>
    <lineage>
        <taxon>Bacteria</taxon>
        <taxon>Pseudomonadati</taxon>
        <taxon>Bacteroidota</taxon>
        <taxon>Flavobacteriia</taxon>
        <taxon>Flavobacteriales</taxon>
        <taxon>Flavobacteriaceae</taxon>
    </lineage>
</organism>
<reference evidence="1 2" key="1">
    <citation type="submission" date="2006-02" db="EMBL/GenBank/DDBJ databases">
        <authorList>
            <person name="Murray A."/>
            <person name="Staley J."/>
            <person name="Ferriera S."/>
            <person name="Johnson J."/>
            <person name="Kravitz S."/>
            <person name="Halpern A."/>
            <person name="Remington K."/>
            <person name="Beeson K."/>
            <person name="Tran B."/>
            <person name="Rogers Y.-H."/>
            <person name="Friedman R."/>
            <person name="Venter J.C."/>
        </authorList>
    </citation>
    <scope>NUCLEOTIDE SEQUENCE [LARGE SCALE GENOMIC DNA]</scope>
    <source>
        <strain evidence="1 2">23-P</strain>
    </source>
</reference>
<name>A4C0D6_9FLAO</name>
<dbReference type="AlphaFoldDB" id="A4C0D6"/>
<dbReference type="Proteomes" id="UP000003053">
    <property type="component" value="Unassembled WGS sequence"/>
</dbReference>
<keyword evidence="2" id="KW-1185">Reference proteome</keyword>